<feature type="chain" id="PRO_5021342816" evidence="2">
    <location>
        <begin position="21"/>
        <end position="76"/>
    </location>
</feature>
<gene>
    <name evidence="3" type="ORF">E3E12_02100</name>
</gene>
<name>A0A4Y6U9S3_9PROT</name>
<evidence type="ECO:0000313" key="3">
    <source>
        <dbReference type="EMBL" id="QDH13187.1"/>
    </source>
</evidence>
<feature type="region of interest" description="Disordered" evidence="1">
    <location>
        <begin position="29"/>
        <end position="54"/>
    </location>
</feature>
<keyword evidence="2" id="KW-0732">Signal</keyword>
<organism evidence="3 4">
    <name type="scientific">Formicincola oecophyllae</name>
    <dbReference type="NCBI Taxonomy" id="2558361"/>
    <lineage>
        <taxon>Bacteria</taxon>
        <taxon>Pseudomonadati</taxon>
        <taxon>Pseudomonadota</taxon>
        <taxon>Alphaproteobacteria</taxon>
        <taxon>Acetobacterales</taxon>
        <taxon>Acetobacteraceae</taxon>
        <taxon>Formicincola</taxon>
    </lineage>
</organism>
<keyword evidence="4" id="KW-1185">Reference proteome</keyword>
<dbReference type="RefSeq" id="WP_141442849.1">
    <property type="nucleotide sequence ID" value="NZ_CP038231.1"/>
</dbReference>
<dbReference type="AlphaFoldDB" id="A0A4Y6U9S3"/>
<feature type="signal peptide" evidence="2">
    <location>
        <begin position="1"/>
        <end position="20"/>
    </location>
</feature>
<accession>A0A4Y6U9S3</accession>
<evidence type="ECO:0000313" key="4">
    <source>
        <dbReference type="Proteomes" id="UP000318709"/>
    </source>
</evidence>
<protein>
    <submittedName>
        <fullName evidence="3">Uncharacterized protein</fullName>
    </submittedName>
</protein>
<feature type="compositionally biased region" description="Low complexity" evidence="1">
    <location>
        <begin position="37"/>
        <end position="53"/>
    </location>
</feature>
<proteinExistence type="predicted"/>
<reference evidence="3 4" key="1">
    <citation type="submission" date="2019-03" db="EMBL/GenBank/DDBJ databases">
        <title>The complete genome sequence of Swingsia_sp. F3b2 LMG30590(T).</title>
        <authorList>
            <person name="Chua K.-O."/>
            <person name="Chan K.-G."/>
            <person name="See-Too W.-S."/>
        </authorList>
    </citation>
    <scope>NUCLEOTIDE SEQUENCE [LARGE SCALE GENOMIC DNA]</scope>
    <source>
        <strain evidence="3 4">F3b2</strain>
    </source>
</reference>
<dbReference type="EMBL" id="CP038231">
    <property type="protein sequence ID" value="QDH13187.1"/>
    <property type="molecule type" value="Genomic_DNA"/>
</dbReference>
<evidence type="ECO:0000256" key="2">
    <source>
        <dbReference type="SAM" id="SignalP"/>
    </source>
</evidence>
<dbReference type="Proteomes" id="UP000318709">
    <property type="component" value="Chromosome"/>
</dbReference>
<dbReference type="PROSITE" id="PS51257">
    <property type="entry name" value="PROKAR_LIPOPROTEIN"/>
    <property type="match status" value="1"/>
</dbReference>
<sequence length="76" mass="7867">MNLLTKGCLPLAAAGVFVLACLGACHDKKTPGQGTTSPSQQVVAQPTQAQQAEATRRFRSLLEPGPVKLGPDGKPL</sequence>
<evidence type="ECO:0000256" key="1">
    <source>
        <dbReference type="SAM" id="MobiDB-lite"/>
    </source>
</evidence>
<dbReference type="KEGG" id="swf:E3E12_02100"/>